<dbReference type="PROSITE" id="PS51162">
    <property type="entry name" value="THYROGLOBULIN_1_2"/>
    <property type="match status" value="1"/>
</dbReference>
<dbReference type="InterPro" id="IPR000867">
    <property type="entry name" value="IGFBP-like"/>
</dbReference>
<dbReference type="InterPro" id="IPR009030">
    <property type="entry name" value="Growth_fac_rcpt_cys_sf"/>
</dbReference>
<dbReference type="InterPro" id="IPR017891">
    <property type="entry name" value="Insulin_GF-bd_Cys-rich_CS"/>
</dbReference>
<gene>
    <name evidence="10" type="primary">LOC115549529</name>
</gene>
<accession>A0A8C5FS17</accession>
<evidence type="ECO:0000259" key="9">
    <source>
        <dbReference type="PROSITE" id="PS51323"/>
    </source>
</evidence>
<evidence type="ECO:0000313" key="11">
    <source>
        <dbReference type="Proteomes" id="UP000694546"/>
    </source>
</evidence>
<reference evidence="10" key="2">
    <citation type="submission" date="2025-09" db="UniProtKB">
        <authorList>
            <consortium name="Ensembl"/>
        </authorList>
    </citation>
    <scope>IDENTIFICATION</scope>
</reference>
<evidence type="ECO:0000256" key="6">
    <source>
        <dbReference type="SAM" id="MobiDB-lite"/>
    </source>
</evidence>
<dbReference type="InterPro" id="IPR000716">
    <property type="entry name" value="Thyroglobulin_1"/>
</dbReference>
<dbReference type="InterPro" id="IPR022321">
    <property type="entry name" value="IGFBP_1-6_chordata"/>
</dbReference>
<dbReference type="CDD" id="cd00191">
    <property type="entry name" value="TY"/>
    <property type="match status" value="1"/>
</dbReference>
<name>A0A8C5FS17_GADMO</name>
<dbReference type="Proteomes" id="UP000694546">
    <property type="component" value="Chromosome 8"/>
</dbReference>
<dbReference type="GO" id="GO:0031994">
    <property type="term" value="F:insulin-like growth factor I binding"/>
    <property type="evidence" value="ECO:0007669"/>
    <property type="project" value="TreeGrafter"/>
</dbReference>
<keyword evidence="3" id="KW-1015">Disulfide bond</keyword>
<dbReference type="GO" id="GO:0005615">
    <property type="term" value="C:extracellular space"/>
    <property type="evidence" value="ECO:0007669"/>
    <property type="project" value="TreeGrafter"/>
</dbReference>
<dbReference type="PRINTS" id="PR01976">
    <property type="entry name" value="IGFBPFAMILY"/>
</dbReference>
<dbReference type="PROSITE" id="PS51323">
    <property type="entry name" value="IGFBP_N_2"/>
    <property type="match status" value="1"/>
</dbReference>
<evidence type="ECO:0000313" key="10">
    <source>
        <dbReference type="Ensembl" id="ENSGMOP00000057261.1"/>
    </source>
</evidence>
<evidence type="ECO:0000256" key="2">
    <source>
        <dbReference type="ARBA" id="ARBA00022525"/>
    </source>
</evidence>
<dbReference type="AlphaFoldDB" id="A0A8C5FS17"/>
<dbReference type="GeneID" id="115549529"/>
<comment type="subcellular location">
    <subcellularLocation>
        <location evidence="1">Secreted</location>
    </subcellularLocation>
</comment>
<comment type="caution">
    <text evidence="5">Lacks conserved residue(s) required for the propagation of feature annotation.</text>
</comment>
<dbReference type="SUPFAM" id="SSF57610">
    <property type="entry name" value="Thyroglobulin type-1 domain"/>
    <property type="match status" value="1"/>
</dbReference>
<dbReference type="GO" id="GO:0001968">
    <property type="term" value="F:fibronectin binding"/>
    <property type="evidence" value="ECO:0007669"/>
    <property type="project" value="TreeGrafter"/>
</dbReference>
<dbReference type="OMA" id="DYGPCRR"/>
<organism evidence="10 11">
    <name type="scientific">Gadus morhua</name>
    <name type="common">Atlantic cod</name>
    <dbReference type="NCBI Taxonomy" id="8049"/>
    <lineage>
        <taxon>Eukaryota</taxon>
        <taxon>Metazoa</taxon>
        <taxon>Chordata</taxon>
        <taxon>Craniata</taxon>
        <taxon>Vertebrata</taxon>
        <taxon>Euteleostomi</taxon>
        <taxon>Actinopterygii</taxon>
        <taxon>Neopterygii</taxon>
        <taxon>Teleostei</taxon>
        <taxon>Neoteleostei</taxon>
        <taxon>Acanthomorphata</taxon>
        <taxon>Zeiogadaria</taxon>
        <taxon>Gadariae</taxon>
        <taxon>Gadiformes</taxon>
        <taxon>Gadoidei</taxon>
        <taxon>Gadidae</taxon>
        <taxon>Gadus</taxon>
    </lineage>
</organism>
<keyword evidence="2" id="KW-0964">Secreted</keyword>
<feature type="domain" description="IGFBP N-terminal" evidence="9">
    <location>
        <begin position="30"/>
        <end position="111"/>
    </location>
</feature>
<dbReference type="PROSITE" id="PS00222">
    <property type="entry name" value="IGFBP_N_1"/>
    <property type="match status" value="1"/>
</dbReference>
<dbReference type="SMART" id="SM00121">
    <property type="entry name" value="IB"/>
    <property type="match status" value="1"/>
</dbReference>
<keyword evidence="4" id="KW-0340">Growth factor binding</keyword>
<dbReference type="SMART" id="SM00211">
    <property type="entry name" value="TY"/>
    <property type="match status" value="1"/>
</dbReference>
<keyword evidence="11" id="KW-1185">Reference proteome</keyword>
<dbReference type="GO" id="GO:0043567">
    <property type="term" value="P:regulation of insulin-like growth factor receptor signaling pathway"/>
    <property type="evidence" value="ECO:0007669"/>
    <property type="project" value="TreeGrafter"/>
</dbReference>
<dbReference type="RefSeq" id="XP_030220654.1">
    <property type="nucleotide sequence ID" value="XM_030364794.1"/>
</dbReference>
<feature type="region of interest" description="Disordered" evidence="6">
    <location>
        <begin position="137"/>
        <end position="159"/>
    </location>
</feature>
<feature type="compositionally biased region" description="Pro residues" evidence="6">
    <location>
        <begin position="149"/>
        <end position="159"/>
    </location>
</feature>
<dbReference type="InterPro" id="IPR036857">
    <property type="entry name" value="Thyroglobulin_1_sf"/>
</dbReference>
<dbReference type="PANTHER" id="PTHR11551">
    <property type="entry name" value="INSULIN-LIKE GROWTH FACTOR BINDING PROTEIN"/>
    <property type="match status" value="1"/>
</dbReference>
<dbReference type="GeneTree" id="ENSGT00940000158092"/>
<reference evidence="10" key="1">
    <citation type="submission" date="2025-08" db="UniProtKB">
        <authorList>
            <consortium name="Ensembl"/>
        </authorList>
    </citation>
    <scope>IDENTIFICATION</scope>
</reference>
<evidence type="ECO:0000256" key="3">
    <source>
        <dbReference type="ARBA" id="ARBA00023157"/>
    </source>
</evidence>
<evidence type="ECO:0000259" key="8">
    <source>
        <dbReference type="PROSITE" id="PS51162"/>
    </source>
</evidence>
<dbReference type="Gene3D" id="4.10.800.10">
    <property type="entry name" value="Thyroglobulin type-1"/>
    <property type="match status" value="1"/>
</dbReference>
<keyword evidence="7" id="KW-0732">Signal</keyword>
<feature type="chain" id="PRO_5047511964" evidence="7">
    <location>
        <begin position="26"/>
        <end position="294"/>
    </location>
</feature>
<proteinExistence type="predicted"/>
<dbReference type="Gene3D" id="4.10.40.20">
    <property type="match status" value="1"/>
</dbReference>
<sequence length="294" mass="31696">MDACLRSLLFCASFIFAAFSRGSGAAAVGPLIRCEPCDVAARLLCKPLPKDCSERLREPGCGCCMTCALSFGQPCGFYTGRCGAGLACQHQTGETKPLHALIEGRGVCANVTDKRVSTGAIPPPNEIPAQNVENSEVEPNFTGAGVPSSPSPPRPAGPPILKPLHPFFYSVKAEVLKRGQGKRGQGFGLEGVQGPLGRDQQNLSGEIRQESEYGPCRKEMENVLTSLKTADILNPRGFRIPNCDKKGFYKKKQCRPSKGRKRGFCWCVDKYGHPLPGFDGKEKGDAQDFNSESQ</sequence>
<evidence type="ECO:0000256" key="1">
    <source>
        <dbReference type="ARBA" id="ARBA00004613"/>
    </source>
</evidence>
<feature type="domain" description="Thyroglobulin type-1" evidence="8">
    <location>
        <begin position="213"/>
        <end position="294"/>
    </location>
</feature>
<dbReference type="Ensembl" id="ENSGMOT00000077286.1">
    <property type="protein sequence ID" value="ENSGMOP00000057261.1"/>
    <property type="gene ID" value="ENSGMOG00000022250.1"/>
</dbReference>
<dbReference type="Pfam" id="PF00086">
    <property type="entry name" value="Thyroglobulin_1"/>
    <property type="match status" value="1"/>
</dbReference>
<dbReference type="Pfam" id="PF00219">
    <property type="entry name" value="IGFBP"/>
    <property type="match status" value="1"/>
</dbReference>
<protein>
    <submittedName>
        <fullName evidence="10">Insulin-like growth factor-binding protein 3</fullName>
    </submittedName>
</protein>
<dbReference type="SUPFAM" id="SSF57184">
    <property type="entry name" value="Growth factor receptor domain"/>
    <property type="match status" value="1"/>
</dbReference>
<feature type="signal peptide" evidence="7">
    <location>
        <begin position="1"/>
        <end position="25"/>
    </location>
</feature>
<evidence type="ECO:0000256" key="4">
    <source>
        <dbReference type="ARBA" id="ARBA00023183"/>
    </source>
</evidence>
<evidence type="ECO:0000256" key="7">
    <source>
        <dbReference type="SAM" id="SignalP"/>
    </source>
</evidence>
<dbReference type="GO" id="GO:0031995">
    <property type="term" value="F:insulin-like growth factor II binding"/>
    <property type="evidence" value="ECO:0007669"/>
    <property type="project" value="TreeGrafter"/>
</dbReference>
<evidence type="ECO:0000256" key="5">
    <source>
        <dbReference type="PROSITE-ProRule" id="PRU00500"/>
    </source>
</evidence>
<dbReference type="PANTHER" id="PTHR11551:SF3">
    <property type="entry name" value="INSULIN-LIKE GROWTH FACTOR-BINDING PROTEIN 3"/>
    <property type="match status" value="1"/>
</dbReference>
<feature type="region of interest" description="Disordered" evidence="6">
    <location>
        <begin position="275"/>
        <end position="294"/>
    </location>
</feature>